<proteinExistence type="predicted"/>
<reference evidence="1 2" key="2">
    <citation type="submission" date="2019-01" db="EMBL/GenBank/DDBJ databases">
        <title>The decoding of complex shrimp genome reveals the adaptation for benthos swimmer, frequently molting mechanism and breeding impact on genome.</title>
        <authorList>
            <person name="Sun Y."/>
            <person name="Gao Y."/>
            <person name="Yu Y."/>
        </authorList>
    </citation>
    <scope>NUCLEOTIDE SEQUENCE [LARGE SCALE GENOMIC DNA]</scope>
    <source>
        <tissue evidence="1">Muscle</tissue>
    </source>
</reference>
<dbReference type="AlphaFoldDB" id="A0A3R7QLP4"/>
<dbReference type="EMBL" id="QCYY01002301">
    <property type="protein sequence ID" value="ROT71410.1"/>
    <property type="molecule type" value="Genomic_DNA"/>
</dbReference>
<dbReference type="Proteomes" id="UP000283509">
    <property type="component" value="Unassembled WGS sequence"/>
</dbReference>
<organism evidence="1 2">
    <name type="scientific">Penaeus vannamei</name>
    <name type="common">Whiteleg shrimp</name>
    <name type="synonym">Litopenaeus vannamei</name>
    <dbReference type="NCBI Taxonomy" id="6689"/>
    <lineage>
        <taxon>Eukaryota</taxon>
        <taxon>Metazoa</taxon>
        <taxon>Ecdysozoa</taxon>
        <taxon>Arthropoda</taxon>
        <taxon>Crustacea</taxon>
        <taxon>Multicrustacea</taxon>
        <taxon>Malacostraca</taxon>
        <taxon>Eumalacostraca</taxon>
        <taxon>Eucarida</taxon>
        <taxon>Decapoda</taxon>
        <taxon>Dendrobranchiata</taxon>
        <taxon>Penaeoidea</taxon>
        <taxon>Penaeidae</taxon>
        <taxon>Penaeus</taxon>
    </lineage>
</organism>
<gene>
    <name evidence="1" type="ORF">C7M84_010286</name>
</gene>
<accession>A0A3R7QLP4</accession>
<name>A0A3R7QLP4_PENVA</name>
<comment type="caution">
    <text evidence="1">The sequence shown here is derived from an EMBL/GenBank/DDBJ whole genome shotgun (WGS) entry which is preliminary data.</text>
</comment>
<keyword evidence="2" id="KW-1185">Reference proteome</keyword>
<protein>
    <submittedName>
        <fullName evidence="1">Uncharacterized protein</fullName>
    </submittedName>
</protein>
<reference evidence="1 2" key="1">
    <citation type="submission" date="2018-04" db="EMBL/GenBank/DDBJ databases">
        <authorList>
            <person name="Zhang X."/>
            <person name="Yuan J."/>
            <person name="Li F."/>
            <person name="Xiang J."/>
        </authorList>
    </citation>
    <scope>NUCLEOTIDE SEQUENCE [LARGE SCALE GENOMIC DNA]</scope>
    <source>
        <tissue evidence="1">Muscle</tissue>
    </source>
</reference>
<sequence>MYPATPSARYKWEELPPAFSRKVLAARSTTQVPVRGNFFLKMTPPYLLVALAWVAAATIASGTPRTLEASFVGHVNSATSAFPEALATHSQPLATTRRENSLDFKDHKPRFPATPGSGEVKVVKRSAQFQARARYLPQNIVTVLETACVETTTVAVPLESLVFPMPCVCDLCSYTPSSEVCNCLRAPECRA</sequence>
<evidence type="ECO:0000313" key="2">
    <source>
        <dbReference type="Proteomes" id="UP000283509"/>
    </source>
</evidence>
<evidence type="ECO:0000313" key="1">
    <source>
        <dbReference type="EMBL" id="ROT71410.1"/>
    </source>
</evidence>